<keyword evidence="1" id="KW-0472">Membrane</keyword>
<proteinExistence type="predicted"/>
<name>A0A1Q9EB43_SYMMI</name>
<dbReference type="Proteomes" id="UP000186817">
    <property type="component" value="Unassembled WGS sequence"/>
</dbReference>
<keyword evidence="3" id="KW-1185">Reference proteome</keyword>
<comment type="caution">
    <text evidence="2">The sequence shown here is derived from an EMBL/GenBank/DDBJ whole genome shotgun (WGS) entry which is preliminary data.</text>
</comment>
<dbReference type="AlphaFoldDB" id="A0A1Q9EB43"/>
<accession>A0A1Q9EB43</accession>
<dbReference type="OrthoDB" id="409720at2759"/>
<evidence type="ECO:0000313" key="3">
    <source>
        <dbReference type="Proteomes" id="UP000186817"/>
    </source>
</evidence>
<dbReference type="EMBL" id="LSRX01000204">
    <property type="protein sequence ID" value="OLQ04664.1"/>
    <property type="molecule type" value="Genomic_DNA"/>
</dbReference>
<sequence>MPPHEYSSLVELGAFPHGEDVDRATPQEKKSDAGRYTKSDGRFGELRAEVRGYQVKGWTDRMVYEFYFLAICEVLWTSCLHAMLKKTGRVGASNVLEAMLPFGERFDLLRDATAVANYVCMATAWSYAGLAVVLSTNILGTMLM</sequence>
<keyword evidence="1" id="KW-0812">Transmembrane</keyword>
<gene>
    <name evidence="2" type="ORF">AK812_SmicGene12221</name>
</gene>
<organism evidence="2 3">
    <name type="scientific">Symbiodinium microadriaticum</name>
    <name type="common">Dinoflagellate</name>
    <name type="synonym">Zooxanthella microadriatica</name>
    <dbReference type="NCBI Taxonomy" id="2951"/>
    <lineage>
        <taxon>Eukaryota</taxon>
        <taxon>Sar</taxon>
        <taxon>Alveolata</taxon>
        <taxon>Dinophyceae</taxon>
        <taxon>Suessiales</taxon>
        <taxon>Symbiodiniaceae</taxon>
        <taxon>Symbiodinium</taxon>
    </lineage>
</organism>
<reference evidence="2 3" key="1">
    <citation type="submission" date="2016-02" db="EMBL/GenBank/DDBJ databases">
        <title>Genome analysis of coral dinoflagellate symbionts highlights evolutionary adaptations to a symbiotic lifestyle.</title>
        <authorList>
            <person name="Aranda M."/>
            <person name="Li Y."/>
            <person name="Liew Y.J."/>
            <person name="Baumgarten S."/>
            <person name="Simakov O."/>
            <person name="Wilson M."/>
            <person name="Piel J."/>
            <person name="Ashoor H."/>
            <person name="Bougouffa S."/>
            <person name="Bajic V.B."/>
            <person name="Ryu T."/>
            <person name="Ravasi T."/>
            <person name="Bayer T."/>
            <person name="Micklem G."/>
            <person name="Kim H."/>
            <person name="Bhak J."/>
            <person name="Lajeunesse T.C."/>
            <person name="Voolstra C.R."/>
        </authorList>
    </citation>
    <scope>NUCLEOTIDE SEQUENCE [LARGE SCALE GENOMIC DNA]</scope>
    <source>
        <strain evidence="2 3">CCMP2467</strain>
    </source>
</reference>
<feature type="transmembrane region" description="Helical" evidence="1">
    <location>
        <begin position="115"/>
        <end position="139"/>
    </location>
</feature>
<evidence type="ECO:0000313" key="2">
    <source>
        <dbReference type="EMBL" id="OLQ04664.1"/>
    </source>
</evidence>
<protein>
    <submittedName>
        <fullName evidence="2">Uncharacterized protein</fullName>
    </submittedName>
</protein>
<keyword evidence="1" id="KW-1133">Transmembrane helix</keyword>
<feature type="transmembrane region" description="Helical" evidence="1">
    <location>
        <begin position="66"/>
        <end position="84"/>
    </location>
</feature>
<evidence type="ECO:0000256" key="1">
    <source>
        <dbReference type="SAM" id="Phobius"/>
    </source>
</evidence>